<name>A0A9C9EKF4_UNCW3</name>
<comment type="similarity">
    <text evidence="3">Belongs to the flavoredoxin family.</text>
</comment>
<sequence length="181" mass="20385">MKKSDNIGKFYYFFPQAVAMVGVTENIMPAAWHTAISAEPPLYGVLISPKRFTYELLEKSDGFTVNFLFHKDAGIIAKTGGVSGRDINKFTEFKIKFSPGEKINGPILDNAYAAYECEKFAVHKLGDHFLFVGKIVLIYFKEEILVSDQLIDVGKVRPALYFGKDRYLTTDPDSLVVLTRK</sequence>
<evidence type="ECO:0000256" key="2">
    <source>
        <dbReference type="ARBA" id="ARBA00022630"/>
    </source>
</evidence>
<dbReference type="GO" id="GO:0016646">
    <property type="term" value="F:oxidoreductase activity, acting on the CH-NH group of donors, NAD or NADP as acceptor"/>
    <property type="evidence" value="ECO:0007669"/>
    <property type="project" value="UniProtKB-ARBA"/>
</dbReference>
<dbReference type="PANTHER" id="PTHR43567">
    <property type="entry name" value="FLAVOREDOXIN-RELATED-RELATED"/>
    <property type="match status" value="1"/>
</dbReference>
<feature type="domain" description="Flavin reductase like" evidence="4">
    <location>
        <begin position="11"/>
        <end position="154"/>
    </location>
</feature>
<evidence type="ECO:0000313" key="5">
    <source>
        <dbReference type="EMBL" id="HEC77614.1"/>
    </source>
</evidence>
<dbReference type="SUPFAM" id="SSF50475">
    <property type="entry name" value="FMN-binding split barrel"/>
    <property type="match status" value="1"/>
</dbReference>
<dbReference type="InterPro" id="IPR012349">
    <property type="entry name" value="Split_barrel_FMN-bd"/>
</dbReference>
<keyword evidence="2" id="KW-0285">Flavoprotein</keyword>
<dbReference type="EMBL" id="DRIG01000008">
    <property type="protein sequence ID" value="HEC77614.1"/>
    <property type="molecule type" value="Genomic_DNA"/>
</dbReference>
<dbReference type="Gene3D" id="2.30.110.10">
    <property type="entry name" value="Electron Transport, Fmn-binding Protein, Chain A"/>
    <property type="match status" value="1"/>
</dbReference>
<evidence type="ECO:0000313" key="6">
    <source>
        <dbReference type="Proteomes" id="UP000885826"/>
    </source>
</evidence>
<accession>A0A9C9EKF4</accession>
<dbReference type="SMART" id="SM00903">
    <property type="entry name" value="Flavin_Reduct"/>
    <property type="match status" value="1"/>
</dbReference>
<dbReference type="Proteomes" id="UP000885826">
    <property type="component" value="Unassembled WGS sequence"/>
</dbReference>
<dbReference type="Pfam" id="PF01613">
    <property type="entry name" value="Flavin_Reduct"/>
    <property type="match status" value="1"/>
</dbReference>
<dbReference type="AlphaFoldDB" id="A0A9C9EKF4"/>
<protein>
    <submittedName>
        <fullName evidence="5">Flavin reductase family protein</fullName>
    </submittedName>
</protein>
<dbReference type="InterPro" id="IPR002563">
    <property type="entry name" value="Flavin_Rdtase-like_dom"/>
</dbReference>
<evidence type="ECO:0000256" key="3">
    <source>
        <dbReference type="ARBA" id="ARBA00038054"/>
    </source>
</evidence>
<evidence type="ECO:0000259" key="4">
    <source>
        <dbReference type="SMART" id="SM00903"/>
    </source>
</evidence>
<dbReference type="GO" id="GO:0010181">
    <property type="term" value="F:FMN binding"/>
    <property type="evidence" value="ECO:0007669"/>
    <property type="project" value="InterPro"/>
</dbReference>
<evidence type="ECO:0000256" key="1">
    <source>
        <dbReference type="ARBA" id="ARBA00001917"/>
    </source>
</evidence>
<gene>
    <name evidence="5" type="ORF">ENI34_00540</name>
</gene>
<organism evidence="5 6">
    <name type="scientific">candidate division WOR-3 bacterium</name>
    <dbReference type="NCBI Taxonomy" id="2052148"/>
    <lineage>
        <taxon>Bacteria</taxon>
        <taxon>Bacteria division WOR-3</taxon>
    </lineage>
</organism>
<comment type="cofactor">
    <cofactor evidence="1">
        <name>FMN</name>
        <dbReference type="ChEBI" id="CHEBI:58210"/>
    </cofactor>
</comment>
<dbReference type="PANTHER" id="PTHR43567:SF1">
    <property type="entry name" value="FLAVOREDOXIN"/>
    <property type="match status" value="1"/>
</dbReference>
<comment type="caution">
    <text evidence="5">The sequence shown here is derived from an EMBL/GenBank/DDBJ whole genome shotgun (WGS) entry which is preliminary data.</text>
</comment>
<proteinExistence type="inferred from homology"/>
<dbReference type="InterPro" id="IPR052174">
    <property type="entry name" value="Flavoredoxin"/>
</dbReference>
<reference evidence="5" key="1">
    <citation type="journal article" date="2020" name="mSystems">
        <title>Genome- and Community-Level Interaction Insights into Carbon Utilization and Element Cycling Functions of Hydrothermarchaeota in Hydrothermal Sediment.</title>
        <authorList>
            <person name="Zhou Z."/>
            <person name="Liu Y."/>
            <person name="Xu W."/>
            <person name="Pan J."/>
            <person name="Luo Z.H."/>
            <person name="Li M."/>
        </authorList>
    </citation>
    <scope>NUCLEOTIDE SEQUENCE</scope>
    <source>
        <strain evidence="5">HyVt-388</strain>
    </source>
</reference>